<dbReference type="Pfam" id="PF02518">
    <property type="entry name" value="HATPase_c"/>
    <property type="match status" value="1"/>
</dbReference>
<gene>
    <name evidence="12" type="primary">phoR_3</name>
    <name evidence="12" type="ORF">R28058_03281</name>
</gene>
<evidence type="ECO:0000256" key="1">
    <source>
        <dbReference type="ARBA" id="ARBA00000085"/>
    </source>
</evidence>
<evidence type="ECO:0000256" key="5">
    <source>
        <dbReference type="ARBA" id="ARBA00022741"/>
    </source>
</evidence>
<dbReference type="InterPro" id="IPR003661">
    <property type="entry name" value="HisK_dim/P_dom"/>
</dbReference>
<dbReference type="InterPro" id="IPR036890">
    <property type="entry name" value="HATPase_C_sf"/>
</dbReference>
<feature type="domain" description="PAC" evidence="11">
    <location>
        <begin position="311"/>
        <end position="363"/>
    </location>
</feature>
<dbReference type="InterPro" id="IPR050736">
    <property type="entry name" value="Sensor_HK_Regulatory"/>
</dbReference>
<dbReference type="InterPro" id="IPR013656">
    <property type="entry name" value="PAS_4"/>
</dbReference>
<reference evidence="12 13" key="1">
    <citation type="submission" date="2015-01" db="EMBL/GenBank/DDBJ databases">
        <authorList>
            <person name="Aslett A.Martin."/>
            <person name="De Silva Nishadi"/>
        </authorList>
    </citation>
    <scope>NUCLEOTIDE SEQUENCE [LARGE SCALE GENOMIC DNA]</scope>
    <source>
        <strain evidence="12 13">R28058</strain>
    </source>
</reference>
<feature type="domain" description="PAS" evidence="10">
    <location>
        <begin position="238"/>
        <end position="309"/>
    </location>
</feature>
<dbReference type="Pfam" id="PF08448">
    <property type="entry name" value="PAS_4"/>
    <property type="match status" value="1"/>
</dbReference>
<dbReference type="Pfam" id="PF13426">
    <property type="entry name" value="PAS_9"/>
    <property type="match status" value="1"/>
</dbReference>
<evidence type="ECO:0000256" key="4">
    <source>
        <dbReference type="ARBA" id="ARBA00022679"/>
    </source>
</evidence>
<dbReference type="PANTHER" id="PTHR43711">
    <property type="entry name" value="TWO-COMPONENT HISTIDINE KINASE"/>
    <property type="match status" value="1"/>
</dbReference>
<dbReference type="CDD" id="cd00082">
    <property type="entry name" value="HisKA"/>
    <property type="match status" value="1"/>
</dbReference>
<dbReference type="CDD" id="cd00130">
    <property type="entry name" value="PAS"/>
    <property type="match status" value="1"/>
</dbReference>
<evidence type="ECO:0000256" key="3">
    <source>
        <dbReference type="ARBA" id="ARBA00022553"/>
    </source>
</evidence>
<evidence type="ECO:0000256" key="8">
    <source>
        <dbReference type="ARBA" id="ARBA00023012"/>
    </source>
</evidence>
<dbReference type="Gene3D" id="3.30.450.20">
    <property type="entry name" value="PAS domain"/>
    <property type="match status" value="2"/>
</dbReference>
<dbReference type="GO" id="GO:0000155">
    <property type="term" value="F:phosphorelay sensor kinase activity"/>
    <property type="evidence" value="ECO:0007669"/>
    <property type="project" value="InterPro"/>
</dbReference>
<dbReference type="FunFam" id="3.30.565.10:FF:000037">
    <property type="entry name" value="Hybrid sensor histidine kinase/response regulator"/>
    <property type="match status" value="1"/>
</dbReference>
<proteinExistence type="predicted"/>
<dbReference type="EMBL" id="CEKZ01000003">
    <property type="protein sequence ID" value="CEQ02595.1"/>
    <property type="molecule type" value="Genomic_DNA"/>
</dbReference>
<dbReference type="InterPro" id="IPR000700">
    <property type="entry name" value="PAS-assoc_C"/>
</dbReference>
<keyword evidence="4 12" id="KW-0808">Transferase</keyword>
<dbReference type="InterPro" id="IPR005467">
    <property type="entry name" value="His_kinase_dom"/>
</dbReference>
<evidence type="ECO:0000313" key="13">
    <source>
        <dbReference type="Proteomes" id="UP000049127"/>
    </source>
</evidence>
<dbReference type="PANTHER" id="PTHR43711:SF26">
    <property type="entry name" value="SENSOR HISTIDINE KINASE RCSC"/>
    <property type="match status" value="1"/>
</dbReference>
<dbReference type="SUPFAM" id="SSF55785">
    <property type="entry name" value="PYP-like sensor domain (PAS domain)"/>
    <property type="match status" value="2"/>
</dbReference>
<dbReference type="EC" id="2.7.13.3" evidence="2"/>
<protein>
    <recommendedName>
        <fullName evidence="2">histidine kinase</fullName>
        <ecNumber evidence="2">2.7.13.3</ecNumber>
    </recommendedName>
</protein>
<keyword evidence="5" id="KW-0547">Nucleotide-binding</keyword>
<dbReference type="InterPro" id="IPR000014">
    <property type="entry name" value="PAS"/>
</dbReference>
<keyword evidence="3" id="KW-0597">Phosphoprotein</keyword>
<sequence>MDFNKHSEVLEVCPIPCVWGKRMIDFRDEKSRYIIEGGNKLLIEKLGVNSDKEIIGKSVSEVLGISRNEINSFSRIDENKQMKYQYVCNLRDIYKVTLSMCEDDKFFIWFESYHINNNYSLAIQNNLKAMIWIKDVNGRYIKVNRNFEEITGLEDIDIIGKKNSQLHIGNTFEYMEEYEKLVLEKKEHVIEKTVFEDDEWISVFIHPMYDNERNIIGTYGFKIYDYVNSKTPIGIENRNKMLEIIVDNLPIPIFYKDKHGVYLYCNEAFDELMELDRDKIIGKKDYDLNIDEERVKMYKDADNEVIKHKVTTVDELYVERKSGDKYIEITKVPLWDYRKKVIGVIGIVIDLTQKKATEIELEKLRLDFFSNLTHEFRTPLNLIFSSVQLIDQSISNIKKGDINVLIRYLRIIEQNGMRLLKLVNNLIDSTRIDSGCLDYNPQNKDIVDFVENICESVVEFSNSQNIDLIFDTDQEEKIISFDSDKMERIVLNLLSNAIKYNKENGRIDVGIKCNEDYIDINVRDTGVGIPSDKIGDVFEKFKQVDNRLTKISEGSGIGLSIVKSLVALHNGMIDVSSKVGVGTEFKVKIPNKMQRFESNKYLMIDESINMNKKIQIEFSDIY</sequence>
<name>A0A0C7I1V4_PARSO</name>
<organism evidence="12 13">
    <name type="scientific">Paraclostridium sordellii</name>
    <name type="common">Clostridium sordellii</name>
    <dbReference type="NCBI Taxonomy" id="1505"/>
    <lineage>
        <taxon>Bacteria</taxon>
        <taxon>Bacillati</taxon>
        <taxon>Bacillota</taxon>
        <taxon>Clostridia</taxon>
        <taxon>Peptostreptococcales</taxon>
        <taxon>Peptostreptococcaceae</taxon>
        <taxon>Paraclostridium</taxon>
    </lineage>
</organism>
<dbReference type="AlphaFoldDB" id="A0A0C7I1V4"/>
<dbReference type="InterPro" id="IPR003594">
    <property type="entry name" value="HATPase_dom"/>
</dbReference>
<dbReference type="InterPro" id="IPR004358">
    <property type="entry name" value="Sig_transdc_His_kin-like_C"/>
</dbReference>
<evidence type="ECO:0000259" key="11">
    <source>
        <dbReference type="PROSITE" id="PS50113"/>
    </source>
</evidence>
<dbReference type="Pfam" id="PF00512">
    <property type="entry name" value="HisKA"/>
    <property type="match status" value="1"/>
</dbReference>
<keyword evidence="8" id="KW-0902">Two-component regulatory system</keyword>
<dbReference type="PROSITE" id="PS50113">
    <property type="entry name" value="PAC"/>
    <property type="match status" value="1"/>
</dbReference>
<dbReference type="NCBIfam" id="TIGR00229">
    <property type="entry name" value="sensory_box"/>
    <property type="match status" value="2"/>
</dbReference>
<dbReference type="Gene3D" id="3.30.565.10">
    <property type="entry name" value="Histidine kinase-like ATPase, C-terminal domain"/>
    <property type="match status" value="1"/>
</dbReference>
<accession>A0A0C7I1V4</accession>
<dbReference type="PRINTS" id="PR00344">
    <property type="entry name" value="BCTRLSENSOR"/>
</dbReference>
<evidence type="ECO:0000259" key="9">
    <source>
        <dbReference type="PROSITE" id="PS50109"/>
    </source>
</evidence>
<feature type="domain" description="PAS" evidence="10">
    <location>
        <begin position="115"/>
        <end position="161"/>
    </location>
</feature>
<dbReference type="SMART" id="SM00387">
    <property type="entry name" value="HATPase_c"/>
    <property type="match status" value="1"/>
</dbReference>
<dbReference type="RefSeq" id="WP_055334793.1">
    <property type="nucleotide sequence ID" value="NZ_CDNF01000003.1"/>
</dbReference>
<comment type="catalytic activity">
    <reaction evidence="1">
        <text>ATP + protein L-histidine = ADP + protein N-phospho-L-histidine.</text>
        <dbReference type="EC" id="2.7.13.3"/>
    </reaction>
</comment>
<dbReference type="SMART" id="SM00091">
    <property type="entry name" value="PAS"/>
    <property type="match status" value="2"/>
</dbReference>
<dbReference type="Gene3D" id="1.10.287.130">
    <property type="match status" value="1"/>
</dbReference>
<dbReference type="SUPFAM" id="SSF55874">
    <property type="entry name" value="ATPase domain of HSP90 chaperone/DNA topoisomerase II/histidine kinase"/>
    <property type="match status" value="1"/>
</dbReference>
<keyword evidence="7" id="KW-0067">ATP-binding</keyword>
<dbReference type="SUPFAM" id="SSF47384">
    <property type="entry name" value="Homodimeric domain of signal transducing histidine kinase"/>
    <property type="match status" value="1"/>
</dbReference>
<dbReference type="SMART" id="SM00388">
    <property type="entry name" value="HisKA"/>
    <property type="match status" value="1"/>
</dbReference>
<evidence type="ECO:0000256" key="2">
    <source>
        <dbReference type="ARBA" id="ARBA00012438"/>
    </source>
</evidence>
<feature type="domain" description="Histidine kinase" evidence="9">
    <location>
        <begin position="371"/>
        <end position="593"/>
    </location>
</feature>
<dbReference type="Proteomes" id="UP000049127">
    <property type="component" value="Unassembled WGS sequence"/>
</dbReference>
<dbReference type="InterPro" id="IPR036097">
    <property type="entry name" value="HisK_dim/P_sf"/>
</dbReference>
<evidence type="ECO:0000313" key="12">
    <source>
        <dbReference type="EMBL" id="CEQ02595.1"/>
    </source>
</evidence>
<evidence type="ECO:0000256" key="6">
    <source>
        <dbReference type="ARBA" id="ARBA00022777"/>
    </source>
</evidence>
<evidence type="ECO:0000259" key="10">
    <source>
        <dbReference type="PROSITE" id="PS50112"/>
    </source>
</evidence>
<evidence type="ECO:0000256" key="7">
    <source>
        <dbReference type="ARBA" id="ARBA00022840"/>
    </source>
</evidence>
<dbReference type="OrthoDB" id="9813394at2"/>
<dbReference type="PROSITE" id="PS50112">
    <property type="entry name" value="PAS"/>
    <property type="match status" value="2"/>
</dbReference>
<keyword evidence="6 12" id="KW-0418">Kinase</keyword>
<dbReference type="PROSITE" id="PS50109">
    <property type="entry name" value="HIS_KIN"/>
    <property type="match status" value="1"/>
</dbReference>
<dbReference type="InterPro" id="IPR035965">
    <property type="entry name" value="PAS-like_dom_sf"/>
</dbReference>
<dbReference type="GO" id="GO:0005524">
    <property type="term" value="F:ATP binding"/>
    <property type="evidence" value="ECO:0007669"/>
    <property type="project" value="UniProtKB-KW"/>
</dbReference>